<proteinExistence type="predicted"/>
<dbReference type="AlphaFoldDB" id="A0A919WAL8"/>
<gene>
    <name evidence="2" type="ORF">Ato02nite_084580</name>
</gene>
<protein>
    <submittedName>
        <fullName evidence="2">Uncharacterized protein</fullName>
    </submittedName>
</protein>
<feature type="transmembrane region" description="Helical" evidence="1">
    <location>
        <begin position="157"/>
        <end position="175"/>
    </location>
</feature>
<feature type="transmembrane region" description="Helical" evidence="1">
    <location>
        <begin position="121"/>
        <end position="145"/>
    </location>
</feature>
<evidence type="ECO:0000313" key="3">
    <source>
        <dbReference type="Proteomes" id="UP000677082"/>
    </source>
</evidence>
<feature type="transmembrane region" description="Helical" evidence="1">
    <location>
        <begin position="53"/>
        <end position="75"/>
    </location>
</feature>
<evidence type="ECO:0000313" key="2">
    <source>
        <dbReference type="EMBL" id="GIM96665.1"/>
    </source>
</evidence>
<reference evidence="2 3" key="1">
    <citation type="submission" date="2021-03" db="EMBL/GenBank/DDBJ databases">
        <title>Whole genome shotgun sequence of Actinoplanes toevensis NBRC 105298.</title>
        <authorList>
            <person name="Komaki H."/>
            <person name="Tamura T."/>
        </authorList>
    </citation>
    <scope>NUCLEOTIDE SEQUENCE [LARGE SCALE GENOMIC DNA]</scope>
    <source>
        <strain evidence="2 3">NBRC 105298</strain>
    </source>
</reference>
<keyword evidence="3" id="KW-1185">Reference proteome</keyword>
<comment type="caution">
    <text evidence="2">The sequence shown here is derived from an EMBL/GenBank/DDBJ whole genome shotgun (WGS) entry which is preliminary data.</text>
</comment>
<feature type="transmembrane region" description="Helical" evidence="1">
    <location>
        <begin position="20"/>
        <end position="41"/>
    </location>
</feature>
<dbReference type="EMBL" id="BOQN01000124">
    <property type="protein sequence ID" value="GIM96665.1"/>
    <property type="molecule type" value="Genomic_DNA"/>
</dbReference>
<keyword evidence="1" id="KW-0472">Membrane</keyword>
<evidence type="ECO:0000256" key="1">
    <source>
        <dbReference type="SAM" id="Phobius"/>
    </source>
</evidence>
<feature type="transmembrane region" description="Helical" evidence="1">
    <location>
        <begin position="187"/>
        <end position="208"/>
    </location>
</feature>
<name>A0A919WAL8_9ACTN</name>
<sequence length="259" mass="27259">MDSCSDLPQPADWNPIAGGGPTSAFAAVLAGFVFIGMVYVLTEGFNRHHGHTLMLFMAAFVCLAAGSYTEALASGEVACLRAWSEGMFSSGLLAVGSTAMLAALAWLLPTRYGRDPIVRKFTILAALSIALIVSELLAAAAQGFLLDVPGRSHWRGAVGWSALITIALVIIAWLLRLANVVRDRYRVAIAAGGVIAFTFLSLVFLGPIGSLPRSEWVSPATWIVVASTVIPLYGGALVVATITWALPTGRSYAVDCCST</sequence>
<feature type="transmembrane region" description="Helical" evidence="1">
    <location>
        <begin position="220"/>
        <end position="246"/>
    </location>
</feature>
<dbReference type="Proteomes" id="UP000677082">
    <property type="component" value="Unassembled WGS sequence"/>
</dbReference>
<keyword evidence="1" id="KW-1133">Transmembrane helix</keyword>
<feature type="transmembrane region" description="Helical" evidence="1">
    <location>
        <begin position="87"/>
        <end position="109"/>
    </location>
</feature>
<organism evidence="2 3">
    <name type="scientific">Paractinoplanes toevensis</name>
    <dbReference type="NCBI Taxonomy" id="571911"/>
    <lineage>
        <taxon>Bacteria</taxon>
        <taxon>Bacillati</taxon>
        <taxon>Actinomycetota</taxon>
        <taxon>Actinomycetes</taxon>
        <taxon>Micromonosporales</taxon>
        <taxon>Micromonosporaceae</taxon>
        <taxon>Paractinoplanes</taxon>
    </lineage>
</organism>
<dbReference type="RefSeq" id="WP_213012340.1">
    <property type="nucleotide sequence ID" value="NZ_BOQN01000124.1"/>
</dbReference>
<keyword evidence="1" id="KW-0812">Transmembrane</keyword>
<accession>A0A919WAL8</accession>